<organism evidence="2 3">
    <name type="scientific">Halorutilus salinus</name>
    <dbReference type="NCBI Taxonomy" id="2487751"/>
    <lineage>
        <taxon>Archaea</taxon>
        <taxon>Methanobacteriati</taxon>
        <taxon>Methanobacteriota</taxon>
        <taxon>Stenosarchaea group</taxon>
        <taxon>Halobacteria</taxon>
        <taxon>Halorutilales</taxon>
        <taxon>Halorutilaceae</taxon>
        <taxon>Halorutilus</taxon>
    </lineage>
</organism>
<reference evidence="2" key="1">
    <citation type="submission" date="2022-09" db="EMBL/GenBank/DDBJ databases">
        <title>Haloadaptaus new haloarchaeum isolated from saline soil.</title>
        <authorList>
            <person name="Duran-Viseras A."/>
            <person name="Sanchez-Porro C."/>
            <person name="Ventosa A."/>
        </authorList>
    </citation>
    <scope>NUCLEOTIDE SEQUENCE</scope>
    <source>
        <strain evidence="2">F3-133</strain>
    </source>
</reference>
<comment type="caution">
    <text evidence="2">The sequence shown here is derived from an EMBL/GenBank/DDBJ whole genome shotgun (WGS) entry which is preliminary data.</text>
</comment>
<keyword evidence="3" id="KW-1185">Reference proteome</keyword>
<sequence>MLGAVVIGVLGIAALYAAADVADNVAGQPRKNGIYDKNRTTKIEDGLRIAGVAAVTVLVIDLLFNGGELARYLLSAL</sequence>
<dbReference type="RefSeq" id="WP_266088139.1">
    <property type="nucleotide sequence ID" value="NZ_RKLV01000010.1"/>
</dbReference>
<feature type="transmembrane region" description="Helical" evidence="1">
    <location>
        <begin position="46"/>
        <end position="64"/>
    </location>
</feature>
<evidence type="ECO:0000313" key="2">
    <source>
        <dbReference type="EMBL" id="MCX2819671.1"/>
    </source>
</evidence>
<gene>
    <name evidence="2" type="ORF">EGH25_09960</name>
</gene>
<protein>
    <submittedName>
        <fullName evidence="2">Uncharacterized protein</fullName>
    </submittedName>
</protein>
<dbReference type="Proteomes" id="UP001149411">
    <property type="component" value="Unassembled WGS sequence"/>
</dbReference>
<dbReference type="AlphaFoldDB" id="A0A9Q4C5L1"/>
<accession>A0A9Q4C5L1</accession>
<keyword evidence="1" id="KW-0812">Transmembrane</keyword>
<name>A0A9Q4C5L1_9EURY</name>
<dbReference type="EMBL" id="RKLV01000010">
    <property type="protein sequence ID" value="MCX2819671.1"/>
    <property type="molecule type" value="Genomic_DNA"/>
</dbReference>
<evidence type="ECO:0000256" key="1">
    <source>
        <dbReference type="SAM" id="Phobius"/>
    </source>
</evidence>
<proteinExistence type="predicted"/>
<keyword evidence="1" id="KW-1133">Transmembrane helix</keyword>
<keyword evidence="1" id="KW-0472">Membrane</keyword>
<evidence type="ECO:0000313" key="3">
    <source>
        <dbReference type="Proteomes" id="UP001149411"/>
    </source>
</evidence>